<dbReference type="EC" id="1.3.1.25" evidence="4"/>
<dbReference type="PRINTS" id="PR00080">
    <property type="entry name" value="SDRFAMILY"/>
</dbReference>
<name>A0AB39L018_9MICC</name>
<dbReference type="RefSeq" id="WP_307957411.1">
    <property type="nucleotide sequence ID" value="NZ_CP163302.1"/>
</dbReference>
<evidence type="ECO:0000256" key="1">
    <source>
        <dbReference type="ARBA" id="ARBA00006484"/>
    </source>
</evidence>
<evidence type="ECO:0000256" key="2">
    <source>
        <dbReference type="ARBA" id="ARBA00023002"/>
    </source>
</evidence>
<dbReference type="PRINTS" id="PR00081">
    <property type="entry name" value="GDHRDH"/>
</dbReference>
<dbReference type="Gene3D" id="3.40.50.720">
    <property type="entry name" value="NAD(P)-binding Rossmann-like Domain"/>
    <property type="match status" value="1"/>
</dbReference>
<dbReference type="EMBL" id="CP163302">
    <property type="protein sequence ID" value="XDP43983.1"/>
    <property type="molecule type" value="Genomic_DNA"/>
</dbReference>
<dbReference type="GO" id="GO:0047116">
    <property type="term" value="F:1,6-dihydroxycyclohexa-2,4-diene-1-carboxylate dehydrogenase activity"/>
    <property type="evidence" value="ECO:0007669"/>
    <property type="project" value="UniProtKB-EC"/>
</dbReference>
<evidence type="ECO:0000256" key="3">
    <source>
        <dbReference type="RuleBase" id="RU000363"/>
    </source>
</evidence>
<organism evidence="4">
    <name type="scientific">Sinomonas puerhi</name>
    <dbReference type="NCBI Taxonomy" id="3238584"/>
    <lineage>
        <taxon>Bacteria</taxon>
        <taxon>Bacillati</taxon>
        <taxon>Actinomycetota</taxon>
        <taxon>Actinomycetes</taxon>
        <taxon>Micrococcales</taxon>
        <taxon>Micrococcaceae</taxon>
        <taxon>Sinomonas</taxon>
    </lineage>
</organism>
<dbReference type="PANTHER" id="PTHR42760:SF123">
    <property type="entry name" value="OXIDOREDUCTASE"/>
    <property type="match status" value="1"/>
</dbReference>
<dbReference type="GO" id="GO:0016616">
    <property type="term" value="F:oxidoreductase activity, acting on the CH-OH group of donors, NAD or NADP as acceptor"/>
    <property type="evidence" value="ECO:0007669"/>
    <property type="project" value="TreeGrafter"/>
</dbReference>
<keyword evidence="2 4" id="KW-0560">Oxidoreductase</keyword>
<dbReference type="CDD" id="cd08937">
    <property type="entry name" value="DHB_DH-like_SDR_c"/>
    <property type="match status" value="1"/>
</dbReference>
<gene>
    <name evidence="4" type="ORF">AB5L97_11855</name>
</gene>
<evidence type="ECO:0000313" key="4">
    <source>
        <dbReference type="EMBL" id="XDP43983.1"/>
    </source>
</evidence>
<accession>A0AB39L018</accession>
<dbReference type="InterPro" id="IPR002347">
    <property type="entry name" value="SDR_fam"/>
</dbReference>
<dbReference type="InterPro" id="IPR020904">
    <property type="entry name" value="Sc_DH/Rdtase_CS"/>
</dbReference>
<dbReference type="PANTHER" id="PTHR42760">
    <property type="entry name" value="SHORT-CHAIN DEHYDROGENASES/REDUCTASES FAMILY MEMBER"/>
    <property type="match status" value="1"/>
</dbReference>
<comment type="similarity">
    <text evidence="1 3">Belongs to the short-chain dehydrogenases/reductases (SDR) family.</text>
</comment>
<dbReference type="Pfam" id="PF00106">
    <property type="entry name" value="adh_short"/>
    <property type="match status" value="1"/>
</dbReference>
<sequence>MTTTASSRPDTAASSVPSVHHGRFAGKSVVVTGAAQGIGRSVAERIAAEGGEVTLVDRASLVHEVADGVRTAGTTVPNIPVHSVTADLETFDGALAAVEAAVASAGRIDVVVNNVGGTIWAKPYEHYTPEEIEKEVRRSLFPTLWMCRAALPHLIAQESGTIVNVSSVATRGVNRVPYAASKGGVRAITTALALEAAPHGVRVVATAPGGTEAPPRAVQRGPLPASDQEKAWYRQIVDQTVESSLMKRYGTLAEQAAAICFLASDEASYITGTVLPVAGGDLG</sequence>
<dbReference type="AlphaFoldDB" id="A0AB39L018"/>
<reference evidence="4" key="1">
    <citation type="submission" date="2024-07" db="EMBL/GenBank/DDBJ databases">
        <authorList>
            <person name="fu j."/>
        </authorList>
    </citation>
    <scope>NUCLEOTIDE SEQUENCE</scope>
    <source>
        <strain evidence="4">P10A9</strain>
    </source>
</reference>
<dbReference type="GO" id="GO:0030497">
    <property type="term" value="P:fatty acid elongation"/>
    <property type="evidence" value="ECO:0007669"/>
    <property type="project" value="TreeGrafter"/>
</dbReference>
<dbReference type="NCBIfam" id="NF009463">
    <property type="entry name" value="PRK12823.1"/>
    <property type="match status" value="1"/>
</dbReference>
<dbReference type="PROSITE" id="PS00061">
    <property type="entry name" value="ADH_SHORT"/>
    <property type="match status" value="1"/>
</dbReference>
<dbReference type="NCBIfam" id="NF040811">
    <property type="entry name" value="BenD"/>
    <property type="match status" value="1"/>
</dbReference>
<dbReference type="SUPFAM" id="SSF51735">
    <property type="entry name" value="NAD(P)-binding Rossmann-fold domains"/>
    <property type="match status" value="1"/>
</dbReference>
<dbReference type="InterPro" id="IPR047686">
    <property type="entry name" value="BenD"/>
</dbReference>
<dbReference type="KEGG" id="spue:AB5L97_11855"/>
<protein>
    <submittedName>
        <fullName evidence="4">1,6-dihydroxycyclohexa-2,4-diene-1-carboxylate dehydrogenase</fullName>
        <ecNumber evidence="4">1.3.1.25</ecNumber>
    </submittedName>
</protein>
<dbReference type="FunFam" id="3.40.50.720:FF:000084">
    <property type="entry name" value="Short-chain dehydrogenase reductase"/>
    <property type="match status" value="1"/>
</dbReference>
<proteinExistence type="inferred from homology"/>
<dbReference type="InterPro" id="IPR036291">
    <property type="entry name" value="NAD(P)-bd_dom_sf"/>
</dbReference>